<dbReference type="EMBL" id="MLAK01000645">
    <property type="protein sequence ID" value="OHT09226.1"/>
    <property type="molecule type" value="Genomic_DNA"/>
</dbReference>
<evidence type="ECO:0000256" key="1">
    <source>
        <dbReference type="SAM" id="Coils"/>
    </source>
</evidence>
<dbReference type="Proteomes" id="UP000179807">
    <property type="component" value="Unassembled WGS sequence"/>
</dbReference>
<dbReference type="GeneID" id="94836996"/>
<feature type="region of interest" description="Disordered" evidence="2">
    <location>
        <begin position="1"/>
        <end position="27"/>
    </location>
</feature>
<keyword evidence="1" id="KW-0175">Coiled coil</keyword>
<feature type="coiled-coil region" evidence="1">
    <location>
        <begin position="94"/>
        <end position="121"/>
    </location>
</feature>
<proteinExistence type="predicted"/>
<protein>
    <submittedName>
        <fullName evidence="3">Uncharacterized protein</fullName>
    </submittedName>
</protein>
<feature type="compositionally biased region" description="Low complexity" evidence="2">
    <location>
        <begin position="7"/>
        <end position="19"/>
    </location>
</feature>
<organism evidence="3 4">
    <name type="scientific">Tritrichomonas foetus</name>
    <dbReference type="NCBI Taxonomy" id="1144522"/>
    <lineage>
        <taxon>Eukaryota</taxon>
        <taxon>Metamonada</taxon>
        <taxon>Parabasalia</taxon>
        <taxon>Tritrichomonadida</taxon>
        <taxon>Tritrichomonadidae</taxon>
        <taxon>Tritrichomonas</taxon>
    </lineage>
</organism>
<feature type="coiled-coil region" evidence="1">
    <location>
        <begin position="244"/>
        <end position="275"/>
    </location>
</feature>
<dbReference type="VEuPathDB" id="TrichDB:TRFO_21966"/>
<keyword evidence="4" id="KW-1185">Reference proteome</keyword>
<gene>
    <name evidence="3" type="ORF">TRFO_21966</name>
</gene>
<comment type="caution">
    <text evidence="3">The sequence shown here is derived from an EMBL/GenBank/DDBJ whole genome shotgun (WGS) entry which is preliminary data.</text>
</comment>
<evidence type="ECO:0000313" key="3">
    <source>
        <dbReference type="EMBL" id="OHT09226.1"/>
    </source>
</evidence>
<accession>A0A1J4KE02</accession>
<evidence type="ECO:0000313" key="4">
    <source>
        <dbReference type="Proteomes" id="UP000179807"/>
    </source>
</evidence>
<dbReference type="AlphaFoldDB" id="A0A1J4KE02"/>
<evidence type="ECO:0000256" key="2">
    <source>
        <dbReference type="SAM" id="MobiDB-lite"/>
    </source>
</evidence>
<sequence>MNNSTFSTPTLRRTLPSRTHQVPSTLPRNQQQVEFREIEALKIQAQNLDHQRTLLRTKTSRMRRIISDRDASIKRVFTQTKDTQSLKTATNSMILLMKKNYDTLNAQKKKLLQELNSFKNCDNFWMSNELEIEDRILYEDQERLKEILEREKVIEQDMKSEVDSSLLFLAEVGETEEEIIELASSISDLQKKCDTYERGISKTKNINLLIKIQDKKLTVESAVNSIKQEINEIESKMNVERLSKRNTEESMKKALEKLEAVYEDAVSRMAAALKKRQMFCD</sequence>
<name>A0A1J4KE02_9EUKA</name>
<dbReference type="RefSeq" id="XP_068362362.1">
    <property type="nucleotide sequence ID" value="XM_068502292.1"/>
</dbReference>
<reference evidence="3" key="1">
    <citation type="submission" date="2016-10" db="EMBL/GenBank/DDBJ databases">
        <authorList>
            <person name="Benchimol M."/>
            <person name="Almeida L.G."/>
            <person name="Vasconcelos A.T."/>
            <person name="Perreira-Neves A."/>
            <person name="Rosa I.A."/>
            <person name="Tasca T."/>
            <person name="Bogo M.R."/>
            <person name="de Souza W."/>
        </authorList>
    </citation>
    <scope>NUCLEOTIDE SEQUENCE [LARGE SCALE GENOMIC DNA]</scope>
    <source>
        <strain evidence="3">K</strain>
    </source>
</reference>